<keyword evidence="4" id="KW-1185">Reference proteome</keyword>
<evidence type="ECO:0000313" key="3">
    <source>
        <dbReference type="EMBL" id="QAB17634.1"/>
    </source>
</evidence>
<dbReference type="PANTHER" id="PTHR30349">
    <property type="entry name" value="PHAGE INTEGRASE-RELATED"/>
    <property type="match status" value="1"/>
</dbReference>
<dbReference type="EMBL" id="CP035037">
    <property type="protein sequence ID" value="QAB17634.1"/>
    <property type="molecule type" value="Genomic_DNA"/>
</dbReference>
<accession>A0ABX5QFA4</accession>
<dbReference type="InterPro" id="IPR002104">
    <property type="entry name" value="Integrase_catalytic"/>
</dbReference>
<evidence type="ECO:0000256" key="1">
    <source>
        <dbReference type="ARBA" id="ARBA00023172"/>
    </source>
</evidence>
<evidence type="ECO:0000259" key="2">
    <source>
        <dbReference type="PROSITE" id="PS51898"/>
    </source>
</evidence>
<evidence type="ECO:0000313" key="4">
    <source>
        <dbReference type="Proteomes" id="UP000285768"/>
    </source>
</evidence>
<dbReference type="Pfam" id="PF00589">
    <property type="entry name" value="Phage_integrase"/>
    <property type="match status" value="1"/>
</dbReference>
<dbReference type="PROSITE" id="PS51898">
    <property type="entry name" value="TYR_RECOMBINASE"/>
    <property type="match status" value="1"/>
</dbReference>
<dbReference type="RefSeq" id="WP_128386724.1">
    <property type="nucleotide sequence ID" value="NZ_CP035037.1"/>
</dbReference>
<dbReference type="PANTHER" id="PTHR30349:SF64">
    <property type="entry name" value="PROPHAGE INTEGRASE INTD-RELATED"/>
    <property type="match status" value="1"/>
</dbReference>
<proteinExistence type="predicted"/>
<dbReference type="InterPro" id="IPR011010">
    <property type="entry name" value="DNA_brk_join_enz"/>
</dbReference>
<protein>
    <recommendedName>
        <fullName evidence="2">Tyr recombinase domain-containing protein</fullName>
    </recommendedName>
</protein>
<feature type="domain" description="Tyr recombinase" evidence="2">
    <location>
        <begin position="98"/>
        <end position="269"/>
    </location>
</feature>
<dbReference type="InterPro" id="IPR013762">
    <property type="entry name" value="Integrase-like_cat_sf"/>
</dbReference>
<organism evidence="3 4">
    <name type="scientific">Leucobacter muris</name>
    <dbReference type="NCBI Taxonomy" id="1935379"/>
    <lineage>
        <taxon>Bacteria</taxon>
        <taxon>Bacillati</taxon>
        <taxon>Actinomycetota</taxon>
        <taxon>Actinomycetes</taxon>
        <taxon>Micrococcales</taxon>
        <taxon>Microbacteriaceae</taxon>
        <taxon>Leucobacter</taxon>
    </lineage>
</organism>
<keyword evidence="1" id="KW-0233">DNA recombination</keyword>
<dbReference type="Gene3D" id="1.10.443.10">
    <property type="entry name" value="Intergrase catalytic core"/>
    <property type="match status" value="1"/>
</dbReference>
<reference evidence="3 4" key="1">
    <citation type="submission" date="2019-01" db="EMBL/GenBank/DDBJ databases">
        <title>Leucobacter muris sp. nov. isolated from the nose of a laboratory mouse.</title>
        <authorList>
            <person name="Benga L."/>
            <person name="Sproeer C."/>
            <person name="Schumann P."/>
            <person name="Verbarg S."/>
            <person name="Bunk B."/>
            <person name="Engelhardt E."/>
            <person name="Benten P.M."/>
            <person name="Sager M."/>
        </authorList>
    </citation>
    <scope>NUCLEOTIDE SEQUENCE [LARGE SCALE GENOMIC DNA]</scope>
    <source>
        <strain evidence="3 4">DSM 101948</strain>
    </source>
</reference>
<dbReference type="InterPro" id="IPR050090">
    <property type="entry name" value="Tyrosine_recombinase_XerCD"/>
</dbReference>
<name>A0ABX5QFA4_9MICO</name>
<dbReference type="SUPFAM" id="SSF56349">
    <property type="entry name" value="DNA breaking-rejoining enzymes"/>
    <property type="match status" value="1"/>
</dbReference>
<sequence>MDDEAILAYWATFATACGYRKRTIKEHTISLRATLRRTGKSILSMTRHDLIVDLGRDNLMPATRQRYRSLFHGFWTWVQDEGFRLDNPAVRLPRVRVIKAEANPVETVDLELLINSGIYAKTRMYVLLYAYQSYRAVEIAAVHGGRSIDWERRRILSAEGKGGKEVWRPMHPLVWEEAQKYPRAELWFPSPSGNGHVTANNVSRVLSDAMRRAGIVGHRPHNLRAWYATELGEAGAPTEVIAAGMRHSDLQSLSRYRRVSDSSIDTWQRTLPWGLSDKRCVGSGGFHS</sequence>
<gene>
    <name evidence="3" type="ORF">Leucomu_06590</name>
</gene>
<dbReference type="CDD" id="cd00397">
    <property type="entry name" value="DNA_BRE_C"/>
    <property type="match status" value="1"/>
</dbReference>
<dbReference type="Proteomes" id="UP000285768">
    <property type="component" value="Chromosome"/>
</dbReference>